<dbReference type="EMBL" id="LR590484">
    <property type="protein sequence ID" value="VTR52247.1"/>
    <property type="molecule type" value="Genomic_DNA"/>
</dbReference>
<protein>
    <recommendedName>
        <fullName evidence="3">Nucleotidyltransferase DUF2204</fullName>
    </recommendedName>
</protein>
<dbReference type="AlphaFoldDB" id="A0A4U9VZZ0"/>
<gene>
    <name evidence="1" type="ORF">NCTC11429_04540</name>
</gene>
<dbReference type="RefSeq" id="WP_232048759.1">
    <property type="nucleotide sequence ID" value="NZ_CP141191.1"/>
</dbReference>
<dbReference type="Gene3D" id="3.30.460.40">
    <property type="match status" value="1"/>
</dbReference>
<dbReference type="SUPFAM" id="SSF81301">
    <property type="entry name" value="Nucleotidyltransferase"/>
    <property type="match status" value="1"/>
</dbReference>
<organism evidence="1 2">
    <name type="scientific">Sphingobacterium thalpophilum</name>
    <dbReference type="NCBI Taxonomy" id="259"/>
    <lineage>
        <taxon>Bacteria</taxon>
        <taxon>Pseudomonadati</taxon>
        <taxon>Bacteroidota</taxon>
        <taxon>Sphingobacteriia</taxon>
        <taxon>Sphingobacteriales</taxon>
        <taxon>Sphingobacteriaceae</taxon>
        <taxon>Sphingobacterium</taxon>
    </lineage>
</organism>
<dbReference type="STRING" id="1123265.GCA_000686625_03528"/>
<evidence type="ECO:0008006" key="3">
    <source>
        <dbReference type="Google" id="ProtNLM"/>
    </source>
</evidence>
<sequence length="273" mass="32581">MLTFKYAFRQYAKPQVSAGCFTEKENMIHLDNLPEDCLSFFRDTLQLLHASGSQFMVGGALAMFHYTGITRPTKDLDIFCKSSEYPNILKHFAAHGYETELTDVRWLAKIYQEPYFIDIIFDSVNHNCTVEQDWYDRGPEAVLFDTKVRYIPAEELVWCKLYVQNRERHDSADINHIWLRYGRKFNWDQLLMRMDQHWHLLLAQLIIFQFTYPHDYKEIIPRALFDELIKRAQQQYDLPACLEKVCMGPLIDQTQYQIDIKEWDYKSYTIKTV</sequence>
<evidence type="ECO:0000313" key="1">
    <source>
        <dbReference type="EMBL" id="VTR52247.1"/>
    </source>
</evidence>
<dbReference type="KEGG" id="stha:NCTC11429_04540"/>
<dbReference type="GeneID" id="78465120"/>
<proteinExistence type="predicted"/>
<dbReference type="Proteomes" id="UP000308196">
    <property type="component" value="Chromosome"/>
</dbReference>
<name>A0A4U9VZZ0_9SPHI</name>
<accession>A0A4U9VZZ0</accession>
<dbReference type="Pfam" id="PF10706">
    <property type="entry name" value="Aminoglyc_resit"/>
    <property type="match status" value="1"/>
</dbReference>
<reference evidence="1 2" key="1">
    <citation type="submission" date="2019-05" db="EMBL/GenBank/DDBJ databases">
        <authorList>
            <consortium name="Pathogen Informatics"/>
        </authorList>
    </citation>
    <scope>NUCLEOTIDE SEQUENCE [LARGE SCALE GENOMIC DNA]</scope>
    <source>
        <strain evidence="1 2">NCTC11429</strain>
    </source>
</reference>
<dbReference type="InterPro" id="IPR043519">
    <property type="entry name" value="NT_sf"/>
</dbReference>
<evidence type="ECO:0000313" key="2">
    <source>
        <dbReference type="Proteomes" id="UP000308196"/>
    </source>
</evidence>
<dbReference type="InterPro" id="IPR019646">
    <property type="entry name" value="Aminoglyc_AdlTrfase"/>
</dbReference>